<evidence type="ECO:0000313" key="2">
    <source>
        <dbReference type="Proteomes" id="UP000002985"/>
    </source>
</evidence>
<comment type="caution">
    <text evidence="1">The sequence shown here is derived from an EMBL/GenBank/DDBJ whole genome shotgun (WGS) entry which is preliminary data.</text>
</comment>
<dbReference type="EMBL" id="BAFH01000002">
    <property type="protein sequence ID" value="GAB61089.1"/>
    <property type="molecule type" value="Genomic_DNA"/>
</dbReference>
<dbReference type="Proteomes" id="UP000002985">
    <property type="component" value="Unassembled WGS sequence"/>
</dbReference>
<dbReference type="STRING" id="247490.KSU1_B0232"/>
<protein>
    <submittedName>
        <fullName evidence="1">Uncharacterized protein</fullName>
    </submittedName>
</protein>
<keyword evidence="2" id="KW-1185">Reference proteome</keyword>
<reference evidence="1 2" key="1">
    <citation type="journal article" date="2012" name="FEBS Lett.">
        <title>Anammox organism KSU-1 expresses a NirK-type copper-containing nitrite reductase instead of a NirS-type with cytochrome cd1.</title>
        <authorList>
            <person name="Hira D."/>
            <person name="Toh H."/>
            <person name="Migita C.T."/>
            <person name="Okubo H."/>
            <person name="Nishiyama T."/>
            <person name="Hattori M."/>
            <person name="Furukawa K."/>
            <person name="Fujii T."/>
        </authorList>
    </citation>
    <scope>NUCLEOTIDE SEQUENCE [LARGE SCALE GENOMIC DNA]</scope>
</reference>
<evidence type="ECO:0000313" key="1">
    <source>
        <dbReference type="EMBL" id="GAB61089.1"/>
    </source>
</evidence>
<name>I3IH94_9BACT</name>
<sequence>MQETMIKITSAFYQVSIKKFQFLIEEFSFGKAKKKADEGVYRLIYQNKTTAVVIGLEWREQYIYVELFQLVNGEIQENPILINSESKLTGFNLEDLLALRIPSLKLDCKYFNKPLTVELVNDIVTHYSDCVRKYARDILMGDFSIFTKLDAIVKNRVQEESLVGTGHGLIRKKPLADF</sequence>
<dbReference type="AlphaFoldDB" id="I3IH94"/>
<dbReference type="eggNOG" id="ENOG5033ICP">
    <property type="taxonomic scope" value="Bacteria"/>
</dbReference>
<gene>
    <name evidence="1" type="ORF">KSU1_B0232</name>
</gene>
<organism evidence="1 2">
    <name type="scientific">Candidatus Jettenia caeni</name>
    <dbReference type="NCBI Taxonomy" id="247490"/>
    <lineage>
        <taxon>Bacteria</taxon>
        <taxon>Pseudomonadati</taxon>
        <taxon>Planctomycetota</taxon>
        <taxon>Candidatus Brocadiia</taxon>
        <taxon>Candidatus Brocadiales</taxon>
        <taxon>Candidatus Brocadiaceae</taxon>
        <taxon>Candidatus Jettenia</taxon>
    </lineage>
</organism>
<dbReference type="OrthoDB" id="1590032at2"/>
<accession>I3IH94</accession>
<proteinExistence type="predicted"/>